<dbReference type="InterPro" id="IPR013783">
    <property type="entry name" value="Ig-like_fold"/>
</dbReference>
<dbReference type="SUPFAM" id="SSF81296">
    <property type="entry name" value="E set domains"/>
    <property type="match status" value="1"/>
</dbReference>
<dbReference type="Gene3D" id="2.60.40.10">
    <property type="entry name" value="Immunoglobulins"/>
    <property type="match status" value="1"/>
</dbReference>
<dbReference type="SUPFAM" id="SSF50965">
    <property type="entry name" value="Galactose oxidase, central domain"/>
    <property type="match status" value="1"/>
</dbReference>
<dbReference type="InterPro" id="IPR011043">
    <property type="entry name" value="Gal_Oxase/kelch_b-propeller"/>
</dbReference>
<proteinExistence type="predicted"/>
<evidence type="ECO:0000313" key="2">
    <source>
        <dbReference type="Proteomes" id="UP001497444"/>
    </source>
</evidence>
<dbReference type="EMBL" id="OZ020112">
    <property type="protein sequence ID" value="CAK9265301.1"/>
    <property type="molecule type" value="Genomic_DNA"/>
</dbReference>
<accession>A0ABP0WHE6</accession>
<dbReference type="InterPro" id="IPR015202">
    <property type="entry name" value="GO-like_E_set"/>
</dbReference>
<reference evidence="1" key="1">
    <citation type="submission" date="2024-02" db="EMBL/GenBank/DDBJ databases">
        <authorList>
            <consortium name="ELIXIR-Norway"/>
            <consortium name="Elixir Norway"/>
        </authorList>
    </citation>
    <scope>NUCLEOTIDE SEQUENCE</scope>
</reference>
<name>A0ABP0WHE6_9BRYO</name>
<keyword evidence="2" id="KW-1185">Reference proteome</keyword>
<dbReference type="Gene3D" id="2.130.10.80">
    <property type="entry name" value="Galactose oxidase/kelch, beta-propeller"/>
    <property type="match status" value="1"/>
</dbReference>
<dbReference type="PANTHER" id="PTHR32208">
    <property type="entry name" value="SECRETED PROTEIN-RELATED"/>
    <property type="match status" value="1"/>
</dbReference>
<evidence type="ECO:0000313" key="1">
    <source>
        <dbReference type="EMBL" id="CAK9265301.1"/>
    </source>
</evidence>
<dbReference type="Proteomes" id="UP001497444">
    <property type="component" value="Chromosome 17"/>
</dbReference>
<dbReference type="InterPro" id="IPR014756">
    <property type="entry name" value="Ig_E-set"/>
</dbReference>
<organism evidence="1 2">
    <name type="scientific">Sphagnum jensenii</name>
    <dbReference type="NCBI Taxonomy" id="128206"/>
    <lineage>
        <taxon>Eukaryota</taxon>
        <taxon>Viridiplantae</taxon>
        <taxon>Streptophyta</taxon>
        <taxon>Embryophyta</taxon>
        <taxon>Bryophyta</taxon>
        <taxon>Sphagnophytina</taxon>
        <taxon>Sphagnopsida</taxon>
        <taxon>Sphagnales</taxon>
        <taxon>Sphagnaceae</taxon>
        <taxon>Sphagnum</taxon>
    </lineage>
</organism>
<dbReference type="InterPro" id="IPR037293">
    <property type="entry name" value="Gal_Oxidase_central_sf"/>
</dbReference>
<protein>
    <submittedName>
        <fullName evidence="1">Uncharacterized protein</fullName>
    </submittedName>
</protein>
<dbReference type="Pfam" id="PF09118">
    <property type="entry name" value="GO-like_E_set"/>
    <property type="match status" value="1"/>
</dbReference>
<dbReference type="PANTHER" id="PTHR32208:SF21">
    <property type="entry name" value="LOW QUALITY PROTEIN: ALDEHYDE OXIDASE GLOX-LIKE"/>
    <property type="match status" value="1"/>
</dbReference>
<dbReference type="CDD" id="cd02851">
    <property type="entry name" value="E_set_GO_C"/>
    <property type="match status" value="1"/>
</dbReference>
<dbReference type="InterPro" id="IPR009880">
    <property type="entry name" value="Glyoxal_oxidase_N"/>
</dbReference>
<dbReference type="Pfam" id="PF07250">
    <property type="entry name" value="Glyoxal_oxid_N"/>
    <property type="match status" value="1"/>
</dbReference>
<gene>
    <name evidence="1" type="ORF">CSSPJE1EN1_LOCUS10779</name>
</gene>
<sequence>MTLATSAIQLRRSGWLQAWITWVPLTLLAVAVASMCLVRGVYGQTGLPGTWEILLQNAGIASMHSAVTRFNTVVLLDRTDIGASQIPLANGACRNDPNDITLQHDCTAHSVLFDPATNTVRPLTILTDTWCSSGQFSTDGTLVQTGGDFDGFKVVRKFYPCPANGTCDWVELTTPVLQAGRWYATNQLLPDGTQIIIGGRSVFTFEYIPPNGQGQISLPLLSATNDPEEDNLYPFVFLLPDGNLFIFANNDSIIYSYLTDTVVSTFPPLPGNPRNYPSAGSAVMLPLLASNQFAVVEVLVCGGAQYGAFLSENTTAPCSTSCGRITVTDPAPAWAMETMPIPRCMGDMILLPSQDILIINGAQAGSQGWGYATNAALYPVVYSSNAAVGMRFAPLAPSTIARMYHSTANLLPDGRILCAGSNPHQFYTFSGPFPTELRLDAFSPPYLAPAQDPLRCTITAAPATIFYNTNFTITFTVPLAPVAQIELNLLSAPFVTHSFAQGQRLLSLATTAYVPTSSNEYTISGTAPPSPQLAPPSYYMLYAVNQAIPGTAVWVQVAAPQ</sequence>